<dbReference type="Pfam" id="PF01553">
    <property type="entry name" value="Acyltransferase"/>
    <property type="match status" value="2"/>
</dbReference>
<dbReference type="RefSeq" id="WP_002772925.1">
    <property type="nucleotide sequence ID" value="NZ_JQDG01000041.1"/>
</dbReference>
<proteinExistence type="predicted"/>
<sequence length="284" mass="31722">MNQESGLGVEYLEEENPERLFALPYDTIREGLKLVMEQTMRLRITGEENIPETGGAIIVCNHTDYLDVPIQAVSSPRKLHFLGKAELFEPEKELKEFLDSLPFAEGPLSAIFRPLIEGIASLYGIVHREALKQLGGIPVDRDHRGPTARETLKYFQELEEFLIGLLKQGEVLSIFPEGTRSRTGIMGPFKPMTAGLAVKAGVPIIPCGINGAFRLSTPGALLSGELFRREIFFNVGSAIHPEQYPQEDPKRAARMITEDLEKQVFALSQHAERRKEGRLKTEPS</sequence>
<accession>A0A833LXG6</accession>
<name>A0A833LXG6_9LEPT</name>
<comment type="caution">
    <text evidence="5">The sequence shown here is derived from an EMBL/GenBank/DDBJ whole genome shotgun (WGS) entry which is preliminary data.</text>
</comment>
<feature type="domain" description="Phospholipid/glycerol acyltransferase" evidence="4">
    <location>
        <begin position="56"/>
        <end position="212"/>
    </location>
</feature>
<dbReference type="OrthoDB" id="9803035at2"/>
<evidence type="ECO:0000256" key="1">
    <source>
        <dbReference type="ARBA" id="ARBA00005189"/>
    </source>
</evidence>
<dbReference type="GO" id="GO:0003841">
    <property type="term" value="F:1-acylglycerol-3-phosphate O-acyltransferase activity"/>
    <property type="evidence" value="ECO:0007669"/>
    <property type="project" value="TreeGrafter"/>
</dbReference>
<dbReference type="AlphaFoldDB" id="A0A833LXG6"/>
<evidence type="ECO:0000313" key="5">
    <source>
        <dbReference type="EMBL" id="KAB2930888.1"/>
    </source>
</evidence>
<dbReference type="PANTHER" id="PTHR10434">
    <property type="entry name" value="1-ACYL-SN-GLYCEROL-3-PHOSPHATE ACYLTRANSFERASE"/>
    <property type="match status" value="1"/>
</dbReference>
<dbReference type="CDD" id="cd07989">
    <property type="entry name" value="LPLAT_AGPAT-like"/>
    <property type="match status" value="1"/>
</dbReference>
<dbReference type="EMBL" id="WBUI01000017">
    <property type="protein sequence ID" value="KAB2930888.1"/>
    <property type="molecule type" value="Genomic_DNA"/>
</dbReference>
<dbReference type="GO" id="GO:0006654">
    <property type="term" value="P:phosphatidic acid biosynthetic process"/>
    <property type="evidence" value="ECO:0007669"/>
    <property type="project" value="TreeGrafter"/>
</dbReference>
<gene>
    <name evidence="5" type="ORF">F9K24_15605</name>
</gene>
<dbReference type="SUPFAM" id="SSF69593">
    <property type="entry name" value="Glycerol-3-phosphate (1)-acyltransferase"/>
    <property type="match status" value="2"/>
</dbReference>
<dbReference type="PANTHER" id="PTHR10434:SF40">
    <property type="entry name" value="1-ACYL-SN-GLYCEROL-3-PHOSPHATE ACYLTRANSFERASE"/>
    <property type="match status" value="1"/>
</dbReference>
<reference evidence="5 6" key="1">
    <citation type="submission" date="2019-10" db="EMBL/GenBank/DDBJ databases">
        <title>Extracellular Electron Transfer in a Candidatus Methanoperedens spp. Enrichment Culture.</title>
        <authorList>
            <person name="Berger S."/>
            <person name="Rangel Shaw D."/>
            <person name="Berben T."/>
            <person name="In 'T Zandt M."/>
            <person name="Frank J."/>
            <person name="Reimann J."/>
            <person name="Jetten M.S.M."/>
            <person name="Welte C.U."/>
        </authorList>
    </citation>
    <scope>NUCLEOTIDE SEQUENCE [LARGE SCALE GENOMIC DNA]</scope>
    <source>
        <strain evidence="5">SB12</strain>
    </source>
</reference>
<protein>
    <submittedName>
        <fullName evidence="5">1-acyl-sn-glycerol-3-phosphate acyltransferase</fullName>
    </submittedName>
</protein>
<dbReference type="InterPro" id="IPR002123">
    <property type="entry name" value="Plipid/glycerol_acylTrfase"/>
</dbReference>
<evidence type="ECO:0000256" key="2">
    <source>
        <dbReference type="ARBA" id="ARBA00022679"/>
    </source>
</evidence>
<evidence type="ECO:0000256" key="3">
    <source>
        <dbReference type="ARBA" id="ARBA00023315"/>
    </source>
</evidence>
<evidence type="ECO:0000259" key="4">
    <source>
        <dbReference type="SMART" id="SM00563"/>
    </source>
</evidence>
<dbReference type="Proteomes" id="UP000460298">
    <property type="component" value="Unassembled WGS sequence"/>
</dbReference>
<dbReference type="SMART" id="SM00563">
    <property type="entry name" value="PlsC"/>
    <property type="match status" value="1"/>
</dbReference>
<keyword evidence="2 5" id="KW-0808">Transferase</keyword>
<organism evidence="5 6">
    <name type="scientific">Leptonema illini</name>
    <dbReference type="NCBI Taxonomy" id="183"/>
    <lineage>
        <taxon>Bacteria</taxon>
        <taxon>Pseudomonadati</taxon>
        <taxon>Spirochaetota</taxon>
        <taxon>Spirochaetia</taxon>
        <taxon>Leptospirales</taxon>
        <taxon>Leptospiraceae</taxon>
        <taxon>Leptonema</taxon>
    </lineage>
</organism>
<comment type="pathway">
    <text evidence="1">Lipid metabolism.</text>
</comment>
<evidence type="ECO:0000313" key="6">
    <source>
        <dbReference type="Proteomes" id="UP000460298"/>
    </source>
</evidence>
<keyword evidence="3 5" id="KW-0012">Acyltransferase</keyword>